<dbReference type="OrthoDB" id="5596422at2759"/>
<organism evidence="1 2">
    <name type="scientific">Malassezia sympodialis (strain ATCC 42132)</name>
    <name type="common">Atopic eczema-associated yeast</name>
    <dbReference type="NCBI Taxonomy" id="1230383"/>
    <lineage>
        <taxon>Eukaryota</taxon>
        <taxon>Fungi</taxon>
        <taxon>Dikarya</taxon>
        <taxon>Basidiomycota</taxon>
        <taxon>Ustilaginomycotina</taxon>
        <taxon>Malasseziomycetes</taxon>
        <taxon>Malasseziales</taxon>
        <taxon>Malasseziaceae</taxon>
        <taxon>Malassezia</taxon>
    </lineage>
</organism>
<dbReference type="VEuPathDB" id="FungiDB:MSYG_0094"/>
<name>A0A1M7ZZZ7_MALS4</name>
<gene>
    <name evidence="1" type="ORF">MSYG_0094</name>
</gene>
<keyword evidence="2" id="KW-1185">Reference proteome</keyword>
<dbReference type="InterPro" id="IPR016135">
    <property type="entry name" value="UBQ-conjugating_enzyme/RWD"/>
</dbReference>
<proteinExistence type="predicted"/>
<dbReference type="AlphaFoldDB" id="A0A1M7ZZZ7"/>
<accession>A0A1M7ZZZ7</accession>
<dbReference type="OMA" id="TGHCPLG"/>
<dbReference type="Gene3D" id="3.10.110.10">
    <property type="entry name" value="Ubiquitin Conjugating Enzyme"/>
    <property type="match status" value="1"/>
</dbReference>
<evidence type="ECO:0000313" key="1">
    <source>
        <dbReference type="EMBL" id="SHO75761.1"/>
    </source>
</evidence>
<evidence type="ECO:0000313" key="2">
    <source>
        <dbReference type="Proteomes" id="UP000186303"/>
    </source>
</evidence>
<protein>
    <recommendedName>
        <fullName evidence="3">UBC core domain-containing protein</fullName>
    </recommendedName>
</protein>
<dbReference type="SUPFAM" id="SSF54495">
    <property type="entry name" value="UBC-like"/>
    <property type="match status" value="1"/>
</dbReference>
<reference evidence="2" key="1">
    <citation type="journal article" date="2017" name="Nucleic Acids Res.">
        <title>Proteogenomics produces comprehensive and highly accurate protein-coding gene annotation in a complete genome assembly of Malassezia sympodialis.</title>
        <authorList>
            <person name="Zhu Y."/>
            <person name="Engstroem P.G."/>
            <person name="Tellgren-Roth C."/>
            <person name="Baudo C.D."/>
            <person name="Kennell J.C."/>
            <person name="Sun S."/>
            <person name="Billmyre R.B."/>
            <person name="Schroeder M.S."/>
            <person name="Andersson A."/>
            <person name="Holm T."/>
            <person name="Sigurgeirsson B."/>
            <person name="Wu G."/>
            <person name="Sankaranarayanan S.R."/>
            <person name="Siddharthan R."/>
            <person name="Sanyal K."/>
            <person name="Lundeberg J."/>
            <person name="Nystedt B."/>
            <person name="Boekhout T."/>
            <person name="Dawson T.L. Jr."/>
            <person name="Heitman J."/>
            <person name="Scheynius A."/>
            <person name="Lehtioe J."/>
        </authorList>
    </citation>
    <scope>NUCLEOTIDE SEQUENCE [LARGE SCALE GENOMIC DNA]</scope>
    <source>
        <strain evidence="2">ATCC 42132</strain>
    </source>
</reference>
<evidence type="ECO:0008006" key="3">
    <source>
        <dbReference type="Google" id="ProtNLM"/>
    </source>
</evidence>
<sequence>MQASRRPSDLSNDTLLAVRQQIFIQLAHLCEPGIMPPGVYLMPDETDPLRLCGTVFVRQGPYFPGVFRFSVQFTVQNTQLVLPTIFFPPILIHPIVEAASGRVNMLPYLSMAIQRAWSTHPEEPMFLTCLAHYLHELFSADFCATLKDQWILNENMGELFHSDRILFNRVAAQSAGLSTSSLALYDTQSGSGLPGDMDVTRPPYHGANALGTVMPFEQLTPEQVKKVRDALSMT</sequence>
<dbReference type="CDD" id="cd23814">
    <property type="entry name" value="UEV_AKTIP"/>
    <property type="match status" value="1"/>
</dbReference>
<dbReference type="EMBL" id="LT671821">
    <property type="protein sequence ID" value="SHO75761.1"/>
    <property type="molecule type" value="Genomic_DNA"/>
</dbReference>
<dbReference type="Proteomes" id="UP000186303">
    <property type="component" value="Chromosome 1"/>
</dbReference>